<name>A0A8X8BYT7_POPTO</name>
<dbReference type="GO" id="GO:0005524">
    <property type="term" value="F:ATP binding"/>
    <property type="evidence" value="ECO:0007669"/>
    <property type="project" value="UniProtKB-KW"/>
</dbReference>
<proteinExistence type="predicted"/>
<organism evidence="4 5">
    <name type="scientific">Populus tomentosa</name>
    <name type="common">Chinese white poplar</name>
    <dbReference type="NCBI Taxonomy" id="118781"/>
    <lineage>
        <taxon>Eukaryota</taxon>
        <taxon>Viridiplantae</taxon>
        <taxon>Streptophyta</taxon>
        <taxon>Embryophyta</taxon>
        <taxon>Tracheophyta</taxon>
        <taxon>Spermatophyta</taxon>
        <taxon>Magnoliopsida</taxon>
        <taxon>eudicotyledons</taxon>
        <taxon>Gunneridae</taxon>
        <taxon>Pentapetalae</taxon>
        <taxon>rosids</taxon>
        <taxon>fabids</taxon>
        <taxon>Malpighiales</taxon>
        <taxon>Salicaceae</taxon>
        <taxon>Saliceae</taxon>
        <taxon>Populus</taxon>
    </lineage>
</organism>
<keyword evidence="1" id="KW-0547">Nucleotide-binding</keyword>
<dbReference type="SMART" id="SM00219">
    <property type="entry name" value="TyrKc"/>
    <property type="match status" value="1"/>
</dbReference>
<protein>
    <recommendedName>
        <fullName evidence="3">Protein kinase domain-containing protein</fullName>
    </recommendedName>
</protein>
<dbReference type="GO" id="GO:0004713">
    <property type="term" value="F:protein tyrosine kinase activity"/>
    <property type="evidence" value="ECO:0007669"/>
    <property type="project" value="InterPro"/>
</dbReference>
<dbReference type="InterPro" id="IPR001245">
    <property type="entry name" value="Ser-Thr/Tyr_kinase_cat_dom"/>
</dbReference>
<reference evidence="4" key="1">
    <citation type="journal article" date="2020" name="bioRxiv">
        <title>Hybrid origin of Populus tomentosa Carr. identified through genome sequencing and phylogenomic analysis.</title>
        <authorList>
            <person name="An X."/>
            <person name="Gao K."/>
            <person name="Chen Z."/>
            <person name="Li J."/>
            <person name="Yang X."/>
            <person name="Yang X."/>
            <person name="Zhou J."/>
            <person name="Guo T."/>
            <person name="Zhao T."/>
            <person name="Huang S."/>
            <person name="Miao D."/>
            <person name="Khan W.U."/>
            <person name="Rao P."/>
            <person name="Ye M."/>
            <person name="Lei B."/>
            <person name="Liao W."/>
            <person name="Wang J."/>
            <person name="Ji L."/>
            <person name="Li Y."/>
            <person name="Guo B."/>
            <person name="Mustafa N.S."/>
            <person name="Li S."/>
            <person name="Yun Q."/>
            <person name="Keller S.R."/>
            <person name="Mao J."/>
            <person name="Zhang R."/>
            <person name="Strauss S.H."/>
        </authorList>
    </citation>
    <scope>NUCLEOTIDE SEQUENCE</scope>
    <source>
        <strain evidence="4">GM15</strain>
        <tissue evidence="4">Leaf</tissue>
    </source>
</reference>
<dbReference type="InterPro" id="IPR011009">
    <property type="entry name" value="Kinase-like_dom_sf"/>
</dbReference>
<keyword evidence="5" id="KW-1185">Reference proteome</keyword>
<dbReference type="EMBL" id="JAAWWB010000888">
    <property type="protein sequence ID" value="KAG6736474.1"/>
    <property type="molecule type" value="Genomic_DNA"/>
</dbReference>
<dbReference type="Pfam" id="PF07714">
    <property type="entry name" value="PK_Tyr_Ser-Thr"/>
    <property type="match status" value="1"/>
</dbReference>
<keyword evidence="2" id="KW-0067">ATP-binding</keyword>
<dbReference type="GO" id="GO:0005886">
    <property type="term" value="C:plasma membrane"/>
    <property type="evidence" value="ECO:0007669"/>
    <property type="project" value="TreeGrafter"/>
</dbReference>
<evidence type="ECO:0000313" key="5">
    <source>
        <dbReference type="Proteomes" id="UP000886885"/>
    </source>
</evidence>
<evidence type="ECO:0000259" key="3">
    <source>
        <dbReference type="PROSITE" id="PS50011"/>
    </source>
</evidence>
<dbReference type="PANTHER" id="PTHR27001">
    <property type="entry name" value="OS01G0253100 PROTEIN"/>
    <property type="match status" value="1"/>
</dbReference>
<dbReference type="Gene3D" id="3.30.200.20">
    <property type="entry name" value="Phosphorylase Kinase, domain 1"/>
    <property type="match status" value="1"/>
</dbReference>
<accession>A0A8X8BYT7</accession>
<dbReference type="FunFam" id="1.10.510.10:FF:001207">
    <property type="entry name" value="probable receptor-like protein kinase At1g49730"/>
    <property type="match status" value="1"/>
</dbReference>
<dbReference type="FunFam" id="3.30.200.20:FF:000521">
    <property type="entry name" value="Protein kinase superfamily protein"/>
    <property type="match status" value="1"/>
</dbReference>
<dbReference type="InterPro" id="IPR000719">
    <property type="entry name" value="Prot_kinase_dom"/>
</dbReference>
<evidence type="ECO:0000256" key="2">
    <source>
        <dbReference type="ARBA" id="ARBA00022840"/>
    </source>
</evidence>
<dbReference type="SUPFAM" id="SSF56112">
    <property type="entry name" value="Protein kinase-like (PK-like)"/>
    <property type="match status" value="1"/>
</dbReference>
<dbReference type="Proteomes" id="UP000886885">
    <property type="component" value="Unassembled WGS sequence"/>
</dbReference>
<dbReference type="PANTHER" id="PTHR27001:SF20">
    <property type="entry name" value="PROTEIN KINASE SUPERFAMILY PROTEIN"/>
    <property type="match status" value="1"/>
</dbReference>
<comment type="caution">
    <text evidence="4">The sequence shown here is derived from an EMBL/GenBank/DDBJ whole genome shotgun (WGS) entry which is preliminary data.</text>
</comment>
<evidence type="ECO:0000256" key="1">
    <source>
        <dbReference type="ARBA" id="ARBA00022741"/>
    </source>
</evidence>
<feature type="domain" description="Protein kinase" evidence="3">
    <location>
        <begin position="32"/>
        <end position="336"/>
    </location>
</feature>
<evidence type="ECO:0000313" key="4">
    <source>
        <dbReference type="EMBL" id="KAG6736474.1"/>
    </source>
</evidence>
<dbReference type="Gene3D" id="1.10.510.10">
    <property type="entry name" value="Transferase(Phosphotransferase) domain 1"/>
    <property type="match status" value="1"/>
</dbReference>
<dbReference type="InterPro" id="IPR020635">
    <property type="entry name" value="Tyr_kinase_cat_dom"/>
</dbReference>
<gene>
    <name evidence="4" type="ORF">POTOM_060753</name>
</gene>
<sequence>MDRLIRKMRPYLLAWHHRSRSSPESSVRRFSYKDIKRATDGFHRIIYSNSHGAAYRARFQDGEVALVKEVKDLNQGKDDFLKEVQLLGQLHHRHLLALKGFSTGHKRFDGCLLNCFIVDTASTFCKAQRFRVLAYCEDLQKSAYAKTALIFHLCFITFCRLLVYDNMEMGSLKEHLNDPLKTPLNWKTRLQIAIGVAAALEYLLLFSNPPIYHVSVSASNVMLDENYIAKISDVGLINSVGANVTVPHSSNSEDCMNTTCGDLTFQLGVLILELITGQSSENGTTDLIQWIQESCYRSSIQKMIDPDLGTNYDSRELKNLLAVARLCIKSGDKPKFSIPQIFRYLQKKAENTCNYSIQKMIDPDLGTNYDSRELKNLLAVARLCIKSGDKPKFSIPQIFRYLQKKAENTCN</sequence>
<dbReference type="PROSITE" id="PS50011">
    <property type="entry name" value="PROTEIN_KINASE_DOM"/>
    <property type="match status" value="1"/>
</dbReference>
<dbReference type="OrthoDB" id="4062651at2759"/>
<dbReference type="AlphaFoldDB" id="A0A8X8BYT7"/>